<reference evidence="8" key="2">
    <citation type="journal article" date="2018" name="Nat. Commun.">
        <title>Extreme sensitivity to ultraviolet light in the fungal pathogen causing white-nose syndrome of bats.</title>
        <authorList>
            <person name="Palmer J.M."/>
            <person name="Drees K.P."/>
            <person name="Foster J.T."/>
            <person name="Lindner D.L."/>
        </authorList>
    </citation>
    <scope>NUCLEOTIDE SEQUENCE [LARGE SCALE GENOMIC DNA]</scope>
    <source>
        <strain evidence="8">UAMH 10579</strain>
    </source>
</reference>
<keyword evidence="3 6" id="KW-1133">Transmembrane helix</keyword>
<keyword evidence="4 6" id="KW-0472">Membrane</keyword>
<protein>
    <recommendedName>
        <fullName evidence="9">Major facilitator superfamily (MFS) profile domain-containing protein</fullName>
    </recommendedName>
</protein>
<dbReference type="GeneID" id="28840597"/>
<feature type="transmembrane region" description="Helical" evidence="6">
    <location>
        <begin position="262"/>
        <end position="281"/>
    </location>
</feature>
<feature type="transmembrane region" description="Helical" evidence="6">
    <location>
        <begin position="33"/>
        <end position="51"/>
    </location>
</feature>
<evidence type="ECO:0000313" key="8">
    <source>
        <dbReference type="Proteomes" id="UP000091956"/>
    </source>
</evidence>
<feature type="transmembrane region" description="Helical" evidence="6">
    <location>
        <begin position="173"/>
        <end position="196"/>
    </location>
</feature>
<evidence type="ECO:0000256" key="1">
    <source>
        <dbReference type="ARBA" id="ARBA00022448"/>
    </source>
</evidence>
<keyword evidence="1" id="KW-0813">Transport</keyword>
<evidence type="ECO:0000256" key="2">
    <source>
        <dbReference type="ARBA" id="ARBA00022692"/>
    </source>
</evidence>
<dbReference type="InterPro" id="IPR050327">
    <property type="entry name" value="Proton-linked_MCT"/>
</dbReference>
<dbReference type="PANTHER" id="PTHR11360">
    <property type="entry name" value="MONOCARBOXYLATE TRANSPORTER"/>
    <property type="match status" value="1"/>
</dbReference>
<feature type="region of interest" description="Disordered" evidence="5">
    <location>
        <begin position="1"/>
        <end position="22"/>
    </location>
</feature>
<accession>A0A1B8GF32</accession>
<dbReference type="SUPFAM" id="SSF103473">
    <property type="entry name" value="MFS general substrate transporter"/>
    <property type="match status" value="1"/>
</dbReference>
<feature type="transmembrane region" description="Helical" evidence="6">
    <location>
        <begin position="129"/>
        <end position="149"/>
    </location>
</feature>
<proteinExistence type="predicted"/>
<keyword evidence="2 6" id="KW-0812">Transmembrane</keyword>
<dbReference type="InterPro" id="IPR036259">
    <property type="entry name" value="MFS_trans_sf"/>
</dbReference>
<evidence type="ECO:0000256" key="6">
    <source>
        <dbReference type="SAM" id="Phobius"/>
    </source>
</evidence>
<dbReference type="Gene3D" id="1.20.1250.20">
    <property type="entry name" value="MFS general substrate transporter like domains"/>
    <property type="match status" value="2"/>
</dbReference>
<evidence type="ECO:0008006" key="9">
    <source>
        <dbReference type="Google" id="ProtNLM"/>
    </source>
</evidence>
<sequence length="362" mass="38805">MNSEKETESAQSSADIDTPPSPIDIRPDGGLEAWMVVAGAWGACFCSWGWINSVGVFQEYYGKNILKEYTPGTVSWILCLEAFFLLALAPVIGKLFDRYGPPLNCVVGYFDTRRSTAFGIVATGSSFPWAMRATALLLLVVLTMTNLTVKSRIPLNPSPFSVKEYILPFKRTAFLLTSFGNILFAFGSFVPMTYLVVQAVSMGMDRRLAQYLVAIINGSSTAGRLGAGVLADVYGPFNAWIAVTYAAGILILSLWIPTTNDASIIAFASLFGICFGAYVAIQPALVAQITPIADIGICTGLYFSLSAFSQLVSGPIAGHTLETSGGSYLEMKIMAGFLCLAGATFVLGAKLYATGYKLMAKF</sequence>
<dbReference type="OrthoDB" id="5667at2759"/>
<dbReference type="PANTHER" id="PTHR11360:SF224">
    <property type="entry name" value="MAJOR FACILITATOR SUPERFAMILY (MFS) PROFILE DOMAIN-CONTAINING PROTEIN-RELATED"/>
    <property type="match status" value="1"/>
</dbReference>
<feature type="transmembrane region" description="Helical" evidence="6">
    <location>
        <begin position="333"/>
        <end position="353"/>
    </location>
</feature>
<dbReference type="AlphaFoldDB" id="A0A1B8GF32"/>
<name>A0A1B8GF32_9PEZI</name>
<feature type="transmembrane region" description="Helical" evidence="6">
    <location>
        <begin position="293"/>
        <end position="313"/>
    </location>
</feature>
<evidence type="ECO:0000313" key="7">
    <source>
        <dbReference type="EMBL" id="OBT94427.1"/>
    </source>
</evidence>
<dbReference type="RefSeq" id="XP_018128160.1">
    <property type="nucleotide sequence ID" value="XM_018276646.1"/>
</dbReference>
<dbReference type="Proteomes" id="UP000091956">
    <property type="component" value="Unassembled WGS sequence"/>
</dbReference>
<gene>
    <name evidence="7" type="ORF">VE01_07211</name>
</gene>
<feature type="transmembrane region" description="Helical" evidence="6">
    <location>
        <begin position="208"/>
        <end position="230"/>
    </location>
</feature>
<feature type="transmembrane region" description="Helical" evidence="6">
    <location>
        <begin position="237"/>
        <end position="256"/>
    </location>
</feature>
<feature type="transmembrane region" description="Helical" evidence="6">
    <location>
        <begin position="72"/>
        <end position="93"/>
    </location>
</feature>
<evidence type="ECO:0000256" key="3">
    <source>
        <dbReference type="ARBA" id="ARBA00022989"/>
    </source>
</evidence>
<evidence type="ECO:0000256" key="4">
    <source>
        <dbReference type="ARBA" id="ARBA00023136"/>
    </source>
</evidence>
<dbReference type="EMBL" id="KV460243">
    <property type="protein sequence ID" value="OBT94427.1"/>
    <property type="molecule type" value="Genomic_DNA"/>
</dbReference>
<evidence type="ECO:0000256" key="5">
    <source>
        <dbReference type="SAM" id="MobiDB-lite"/>
    </source>
</evidence>
<reference evidence="7 8" key="1">
    <citation type="submission" date="2016-03" db="EMBL/GenBank/DDBJ databases">
        <title>Comparative genomics of Pseudogymnoascus destructans, the fungus causing white-nose syndrome of bats.</title>
        <authorList>
            <person name="Palmer J.M."/>
            <person name="Drees K.P."/>
            <person name="Foster J.T."/>
            <person name="Lindner D.L."/>
        </authorList>
    </citation>
    <scope>NUCLEOTIDE SEQUENCE [LARGE SCALE GENOMIC DNA]</scope>
    <source>
        <strain evidence="7 8">UAMH 10579</strain>
    </source>
</reference>
<keyword evidence="8" id="KW-1185">Reference proteome</keyword>
<organism evidence="7 8">
    <name type="scientific">Pseudogymnoascus verrucosus</name>
    <dbReference type="NCBI Taxonomy" id="342668"/>
    <lineage>
        <taxon>Eukaryota</taxon>
        <taxon>Fungi</taxon>
        <taxon>Dikarya</taxon>
        <taxon>Ascomycota</taxon>
        <taxon>Pezizomycotina</taxon>
        <taxon>Leotiomycetes</taxon>
        <taxon>Thelebolales</taxon>
        <taxon>Thelebolaceae</taxon>
        <taxon>Pseudogymnoascus</taxon>
    </lineage>
</organism>